<evidence type="ECO:0000256" key="1">
    <source>
        <dbReference type="SAM" id="Phobius"/>
    </source>
</evidence>
<keyword evidence="1" id="KW-1133">Transmembrane helix</keyword>
<dbReference type="EMBL" id="JACIFH010000001">
    <property type="protein sequence ID" value="MBB4138410.1"/>
    <property type="molecule type" value="Genomic_DNA"/>
</dbReference>
<keyword evidence="1" id="KW-0472">Membrane</keyword>
<proteinExistence type="predicted"/>
<name>A0AA40SLF8_9MICO</name>
<keyword evidence="3" id="KW-1185">Reference proteome</keyword>
<accession>A0AA40SLF8</accession>
<feature type="transmembrane region" description="Helical" evidence="1">
    <location>
        <begin position="12"/>
        <end position="30"/>
    </location>
</feature>
<sequence>MGIRVVRVCWGLAGSIALSALGLIVVVNPLTEYMLGSGFPAGQASVLPGAGYAMSAAFILAGIVLTTSATATLLAMDAGVAPVARAHAPWAISTAVR</sequence>
<dbReference type="Proteomes" id="UP000549113">
    <property type="component" value="Unassembled WGS sequence"/>
</dbReference>
<dbReference type="RefSeq" id="WP_183498148.1">
    <property type="nucleotide sequence ID" value="NZ_BAABCO010000003.1"/>
</dbReference>
<keyword evidence="1" id="KW-0812">Transmembrane</keyword>
<reference evidence="2 3" key="1">
    <citation type="submission" date="2020-08" db="EMBL/GenBank/DDBJ databases">
        <title>Sequencing the genomes of 1000 actinobacteria strains.</title>
        <authorList>
            <person name="Klenk H.-P."/>
        </authorList>
    </citation>
    <scope>NUCLEOTIDE SEQUENCE [LARGE SCALE GENOMIC DNA]</scope>
    <source>
        <strain evidence="2 3">DSM 19600</strain>
    </source>
</reference>
<protein>
    <submittedName>
        <fullName evidence="2">Uncharacterized protein</fullName>
    </submittedName>
</protein>
<evidence type="ECO:0000313" key="2">
    <source>
        <dbReference type="EMBL" id="MBB4138410.1"/>
    </source>
</evidence>
<comment type="caution">
    <text evidence="2">The sequence shown here is derived from an EMBL/GenBank/DDBJ whole genome shotgun (WGS) entry which is preliminary data.</text>
</comment>
<feature type="transmembrane region" description="Helical" evidence="1">
    <location>
        <begin position="50"/>
        <end position="75"/>
    </location>
</feature>
<organism evidence="2 3">
    <name type="scientific">Microbacterium invictum</name>
    <dbReference type="NCBI Taxonomy" id="515415"/>
    <lineage>
        <taxon>Bacteria</taxon>
        <taxon>Bacillati</taxon>
        <taxon>Actinomycetota</taxon>
        <taxon>Actinomycetes</taxon>
        <taxon>Micrococcales</taxon>
        <taxon>Microbacteriaceae</taxon>
        <taxon>Microbacterium</taxon>
    </lineage>
</organism>
<gene>
    <name evidence="2" type="ORF">BKA10_000204</name>
</gene>
<dbReference type="AlphaFoldDB" id="A0AA40SLF8"/>
<evidence type="ECO:0000313" key="3">
    <source>
        <dbReference type="Proteomes" id="UP000549113"/>
    </source>
</evidence>